<proteinExistence type="predicted"/>
<dbReference type="EMBL" id="ADNT01000059">
    <property type="protein sequence ID" value="EFG49868.1"/>
    <property type="molecule type" value="Genomic_DNA"/>
</dbReference>
<name>A0ABP2ID85_AERVM</name>
<evidence type="ECO:0000313" key="1">
    <source>
        <dbReference type="EMBL" id="EFG49868.1"/>
    </source>
</evidence>
<comment type="caution">
    <text evidence="1">The sequence shown here is derived from an EMBL/GenBank/DDBJ whole genome shotgun (WGS) entry which is preliminary data.</text>
</comment>
<reference evidence="1 2" key="1">
    <citation type="submission" date="2010-04" db="EMBL/GenBank/DDBJ databases">
        <authorList>
            <person name="Muzny D."/>
            <person name="Qin X."/>
            <person name="Deng J."/>
            <person name="Jiang H."/>
            <person name="Liu Y."/>
            <person name="Qu J."/>
            <person name="Song X.-Z."/>
            <person name="Zhang L."/>
            <person name="Thornton R."/>
            <person name="Coyle M."/>
            <person name="Francisco L."/>
            <person name="Jackson L."/>
            <person name="Javaid M."/>
            <person name="Korchina V."/>
            <person name="Kovar C."/>
            <person name="Mata R."/>
            <person name="Mathew T."/>
            <person name="Ngo R."/>
            <person name="Nguyen L."/>
            <person name="Nguyen N."/>
            <person name="Okwuonu G."/>
            <person name="Ongeri F."/>
            <person name="Pham C."/>
            <person name="Simmons D."/>
            <person name="Wilczek-Boney K."/>
            <person name="Hale W."/>
            <person name="Jakkamsetti A."/>
            <person name="Pham P."/>
            <person name="Ruth R."/>
            <person name="San Lucas F."/>
            <person name="Warren J."/>
            <person name="Zhang J."/>
            <person name="Zhao Z."/>
            <person name="Zhou C."/>
            <person name="Zhu D."/>
            <person name="Lee S."/>
            <person name="Bess C."/>
            <person name="Blankenburg K."/>
            <person name="Forbes L."/>
            <person name="Fu Q."/>
            <person name="Gubbala S."/>
            <person name="Hirani K."/>
            <person name="Jayaseelan J.C."/>
            <person name="Lara F."/>
            <person name="Munidasa M."/>
            <person name="Palculict T."/>
            <person name="Patil S."/>
            <person name="Pu L.-L."/>
            <person name="Saada N."/>
            <person name="Tang L."/>
            <person name="Weissenberger G."/>
            <person name="Zhu Y."/>
            <person name="Hemphill L."/>
            <person name="Shang Y."/>
            <person name="Youmans B."/>
            <person name="Ayvaz T."/>
            <person name="Ross M."/>
            <person name="Santibanez J."/>
            <person name="Aqrawi P."/>
            <person name="Gross S."/>
            <person name="Joshi V."/>
            <person name="Fowler G."/>
            <person name="Nazareth L."/>
            <person name="Reid J."/>
            <person name="Worley K."/>
            <person name="Petrosino J."/>
            <person name="Highlander S."/>
            <person name="Gibbs R."/>
            <person name="Gibbs R."/>
        </authorList>
    </citation>
    <scope>NUCLEOTIDE SEQUENCE [LARGE SCALE GENOMIC DNA]</scope>
    <source>
        <strain evidence="1 2">ATCC 11563</strain>
    </source>
</reference>
<keyword evidence="2" id="KW-1185">Reference proteome</keyword>
<gene>
    <name evidence="1" type="ORF">HMPREF0061_0794</name>
</gene>
<protein>
    <submittedName>
        <fullName evidence="1">Uncharacterized protein</fullName>
    </submittedName>
</protein>
<dbReference type="Proteomes" id="UP000003764">
    <property type="component" value="Unassembled WGS sequence"/>
</dbReference>
<evidence type="ECO:0000313" key="2">
    <source>
        <dbReference type="Proteomes" id="UP000003764"/>
    </source>
</evidence>
<organism evidence="1 2">
    <name type="scientific">Aerococcus viridans (strain ATCC 11563 / DSM 20340 / CCUG 4311 / JCM 20461 / NBRC 12219 / NCTC 8251 / M1)</name>
    <dbReference type="NCBI Taxonomy" id="655812"/>
    <lineage>
        <taxon>Bacteria</taxon>
        <taxon>Bacillati</taxon>
        <taxon>Bacillota</taxon>
        <taxon>Bacilli</taxon>
        <taxon>Lactobacillales</taxon>
        <taxon>Aerococcaceae</taxon>
        <taxon>Aerococcus</taxon>
    </lineage>
</organism>
<sequence length="42" mass="5044">MKMGVFTKLEQFFFAKNRSFLIPILAFFERTFNIKTNIVLLE</sequence>
<accession>A0ABP2ID85</accession>